<name>A0A6N2NM30_SALVM</name>
<organism evidence="2">
    <name type="scientific">Salix viminalis</name>
    <name type="common">Common osier</name>
    <name type="synonym">Basket willow</name>
    <dbReference type="NCBI Taxonomy" id="40686"/>
    <lineage>
        <taxon>Eukaryota</taxon>
        <taxon>Viridiplantae</taxon>
        <taxon>Streptophyta</taxon>
        <taxon>Embryophyta</taxon>
        <taxon>Tracheophyta</taxon>
        <taxon>Spermatophyta</taxon>
        <taxon>Magnoliopsida</taxon>
        <taxon>eudicotyledons</taxon>
        <taxon>Gunneridae</taxon>
        <taxon>Pentapetalae</taxon>
        <taxon>rosids</taxon>
        <taxon>fabids</taxon>
        <taxon>Malpighiales</taxon>
        <taxon>Salicaceae</taxon>
        <taxon>Saliceae</taxon>
        <taxon>Salix</taxon>
    </lineage>
</organism>
<gene>
    <name evidence="2" type="ORF">SVIM_LOCUS516262</name>
</gene>
<dbReference type="EMBL" id="CAADRP010002362">
    <property type="protein sequence ID" value="VFU66471.1"/>
    <property type="molecule type" value="Genomic_DNA"/>
</dbReference>
<dbReference type="AlphaFoldDB" id="A0A6N2NM30"/>
<dbReference type="InterPro" id="IPR056647">
    <property type="entry name" value="DUF7745"/>
</dbReference>
<dbReference type="Gene3D" id="3.40.50.300">
    <property type="entry name" value="P-loop containing nucleotide triphosphate hydrolases"/>
    <property type="match status" value="1"/>
</dbReference>
<dbReference type="InterPro" id="IPR027417">
    <property type="entry name" value="P-loop_NTPase"/>
</dbReference>
<protein>
    <recommendedName>
        <fullName evidence="1">DUF7745 domain-containing protein</fullName>
    </recommendedName>
</protein>
<evidence type="ECO:0000259" key="1">
    <source>
        <dbReference type="Pfam" id="PF24924"/>
    </source>
</evidence>
<evidence type="ECO:0000313" key="2">
    <source>
        <dbReference type="EMBL" id="VFU66471.1"/>
    </source>
</evidence>
<accession>A0A6N2NM30</accession>
<feature type="domain" description="DUF7745" evidence="1">
    <location>
        <begin position="2"/>
        <end position="201"/>
    </location>
</feature>
<sequence length="276" mass="31734">MGEYGMLTEFPNDLYRIYFPLRSDKVIPELSKLLRIPNLEKSLEKKAAGLRWKMLELELEQKSRLEKERLIALGIFGLVLFPSRTGIVSLEAAAAYVEYENTRINPVASVLAETIMTLNHYRKAGKGAVRCCTQLLYIWMKPLRIVEEEEWGDLDNQGWVEKLKAVPSGGLKWKAPWAKAMDVLMSCGQRCWVPLVGITGYVMLLKLLKFVDGLWLPYVSELIIIVTTNKKEELHPALLVPGRLDIHMSNYTFYIFKCVAAIYLDFYHSQLFKEII</sequence>
<dbReference type="Pfam" id="PF24924">
    <property type="entry name" value="DUF7745"/>
    <property type="match status" value="1"/>
</dbReference>
<dbReference type="PANTHER" id="PTHR48200:SF1">
    <property type="entry name" value="AMINOTRANSFERASE-LIKE PLANT MOBILE DOMAIN-CONTAINING PROTEIN"/>
    <property type="match status" value="1"/>
</dbReference>
<proteinExistence type="predicted"/>
<dbReference type="PANTHER" id="PTHR48200">
    <property type="entry name" value="PROTEIN, PUTATIVE-RELATED"/>
    <property type="match status" value="1"/>
</dbReference>
<reference evidence="2" key="1">
    <citation type="submission" date="2019-03" db="EMBL/GenBank/DDBJ databases">
        <authorList>
            <person name="Mank J."/>
            <person name="Almeida P."/>
        </authorList>
    </citation>
    <scope>NUCLEOTIDE SEQUENCE</scope>
    <source>
        <strain evidence="2">78183</strain>
    </source>
</reference>